<protein>
    <submittedName>
        <fullName evidence="1">ATP synthase F0 subunit 8</fullName>
    </submittedName>
</protein>
<name>A0A7M1LC98_GYNFI</name>
<dbReference type="CTD" id="63368221"/>
<dbReference type="AlphaFoldDB" id="A0A7M1LC98"/>
<dbReference type="GeneID" id="63368221"/>
<evidence type="ECO:0000313" key="1">
    <source>
        <dbReference type="EMBL" id="QOQ85866.1"/>
    </source>
</evidence>
<sequence length="51" mass="6536">MKWVLYSIMWTFTCLYTFSSWIFNLMFATNFLFKLIFFKNSFFFYFFNLYN</sequence>
<reference evidence="1" key="1">
    <citation type="submission" date="2020-08" db="EMBL/GenBank/DDBJ databases">
        <authorList>
            <person name="Xie D."/>
        </authorList>
    </citation>
    <scope>NUCLEOTIDE SEQUENCE</scope>
</reference>
<dbReference type="EMBL" id="MT892761">
    <property type="protein sequence ID" value="QOQ85866.1"/>
    <property type="molecule type" value="Genomic_DNA"/>
</dbReference>
<organism evidence="1">
    <name type="scientific">Gynaikothrips ficorum</name>
    <name type="common">Cuban laurel thrips</name>
    <dbReference type="NCBI Taxonomy" id="59752"/>
    <lineage>
        <taxon>Eukaryota</taxon>
        <taxon>Metazoa</taxon>
        <taxon>Ecdysozoa</taxon>
        <taxon>Arthropoda</taxon>
        <taxon>Hexapoda</taxon>
        <taxon>Insecta</taxon>
        <taxon>Pterygota</taxon>
        <taxon>Neoptera</taxon>
        <taxon>Paraneoptera</taxon>
        <taxon>Thysanoptera</taxon>
        <taxon>Tubulifera</taxon>
        <taxon>Phlaeothripoidea</taxon>
        <taxon>Phlaeothripidae</taxon>
        <taxon>Phlaeothripinae</taxon>
        <taxon>Gynaikothrips</taxon>
    </lineage>
</organism>
<dbReference type="RefSeq" id="YP_010026618.1">
    <property type="nucleotide sequence ID" value="NC_053761.1"/>
</dbReference>
<geneLocation type="mitochondrion" evidence="1"/>
<accession>A0A7M1LC98</accession>
<keyword evidence="1" id="KW-0496">Mitochondrion</keyword>
<proteinExistence type="predicted"/>